<keyword evidence="7 17" id="KW-0812">Transmembrane</keyword>
<dbReference type="AlphaFoldDB" id="A0A0K2X2F7"/>
<evidence type="ECO:0000259" key="18">
    <source>
        <dbReference type="PROSITE" id="PS50846"/>
    </source>
</evidence>
<dbReference type="InterPro" id="IPR036412">
    <property type="entry name" value="HAD-like_sf"/>
</dbReference>
<dbReference type="FunFam" id="2.70.150.10:FF:000002">
    <property type="entry name" value="Copper-transporting ATPase 1, putative"/>
    <property type="match status" value="1"/>
</dbReference>
<dbReference type="SUPFAM" id="SSF81665">
    <property type="entry name" value="Calcium ATPase, transmembrane domain M"/>
    <property type="match status" value="1"/>
</dbReference>
<evidence type="ECO:0000256" key="8">
    <source>
        <dbReference type="ARBA" id="ARBA00022723"/>
    </source>
</evidence>
<evidence type="ECO:0000313" key="21">
    <source>
        <dbReference type="EMBL" id="CRF44520.1"/>
    </source>
</evidence>
<keyword evidence="14 17" id="KW-0472">Membrane</keyword>
<keyword evidence="5 17" id="KW-1003">Cell membrane</keyword>
<evidence type="ECO:0000256" key="7">
    <source>
        <dbReference type="ARBA" id="ARBA00022692"/>
    </source>
</evidence>
<evidence type="ECO:0000256" key="14">
    <source>
        <dbReference type="ARBA" id="ARBA00023136"/>
    </source>
</evidence>
<evidence type="ECO:0000256" key="17">
    <source>
        <dbReference type="RuleBase" id="RU362081"/>
    </source>
</evidence>
<evidence type="ECO:0000256" key="13">
    <source>
        <dbReference type="ARBA" id="ARBA00023065"/>
    </source>
</evidence>
<feature type="transmembrane region" description="Helical" evidence="17">
    <location>
        <begin position="87"/>
        <end position="111"/>
    </location>
</feature>
<dbReference type="NCBIfam" id="TIGR01511">
    <property type="entry name" value="ATPase-IB1_Cu"/>
    <property type="match status" value="1"/>
</dbReference>
<dbReference type="InterPro" id="IPR001757">
    <property type="entry name" value="P_typ_ATPase"/>
</dbReference>
<dbReference type="FunFam" id="3.30.70.100:FF:000001">
    <property type="entry name" value="ATPase copper transporting beta"/>
    <property type="match status" value="1"/>
</dbReference>
<evidence type="ECO:0000313" key="20">
    <source>
        <dbReference type="EMBL" id="CRF42532.1"/>
    </source>
</evidence>
<dbReference type="PANTHER" id="PTHR43520:SF8">
    <property type="entry name" value="P-TYPE CU(+) TRANSPORTER"/>
    <property type="match status" value="1"/>
</dbReference>
<dbReference type="NCBIfam" id="TIGR01512">
    <property type="entry name" value="ATPase-IB2_Cd"/>
    <property type="match status" value="1"/>
</dbReference>
<dbReference type="GO" id="GO:0012505">
    <property type="term" value="C:endomembrane system"/>
    <property type="evidence" value="ECO:0007669"/>
    <property type="project" value="UniProtKB-SubCell"/>
</dbReference>
<keyword evidence="22" id="KW-1185">Reference proteome</keyword>
<dbReference type="GO" id="GO:0005886">
    <property type="term" value="C:plasma membrane"/>
    <property type="evidence" value="ECO:0007669"/>
    <property type="project" value="UniProtKB-SubCell"/>
</dbReference>
<evidence type="ECO:0000256" key="12">
    <source>
        <dbReference type="ARBA" id="ARBA00022989"/>
    </source>
</evidence>
<evidence type="ECO:0000256" key="9">
    <source>
        <dbReference type="ARBA" id="ARBA00022741"/>
    </source>
</evidence>
<dbReference type="SUPFAM" id="SSF81653">
    <property type="entry name" value="Calcium ATPase, transduction domain A"/>
    <property type="match status" value="1"/>
</dbReference>
<evidence type="ECO:0000256" key="16">
    <source>
        <dbReference type="ARBA" id="ARBA00040690"/>
    </source>
</evidence>
<dbReference type="InterPro" id="IPR017969">
    <property type="entry name" value="Heavy-metal-associated_CS"/>
</dbReference>
<evidence type="ECO:0000313" key="19">
    <source>
        <dbReference type="EMBL" id="CRF40405.1"/>
    </source>
</evidence>
<dbReference type="GO" id="GO:0005507">
    <property type="term" value="F:copper ion binding"/>
    <property type="evidence" value="ECO:0007669"/>
    <property type="project" value="TreeGrafter"/>
</dbReference>
<reference evidence="23 24" key="2">
    <citation type="submission" date="2014-12" db="EMBL/GenBank/DDBJ databases">
        <authorList>
            <person name="Jaenicke S."/>
        </authorList>
    </citation>
    <scope>NUCLEOTIDE SEQUENCE [LARGE SCALE GENOMIC DNA]</scope>
</reference>
<dbReference type="OrthoDB" id="2490525at2"/>
<dbReference type="Gene3D" id="3.40.1110.10">
    <property type="entry name" value="Calcium-transporting ATPase, cytoplasmic domain N"/>
    <property type="match status" value="1"/>
</dbReference>
<dbReference type="CDD" id="cd02094">
    <property type="entry name" value="P-type_ATPase_Cu-like"/>
    <property type="match status" value="1"/>
</dbReference>
<dbReference type="SUPFAM" id="SSF55008">
    <property type="entry name" value="HMA, heavy metal-associated domain"/>
    <property type="match status" value="1"/>
</dbReference>
<dbReference type="RefSeq" id="WP_053941151.1">
    <property type="nucleotide sequence ID" value="NZ_CDMH01000035.1"/>
</dbReference>
<feature type="transmembrane region" description="Helical" evidence="17">
    <location>
        <begin position="664"/>
        <end position="683"/>
    </location>
</feature>
<dbReference type="InterPro" id="IPR023214">
    <property type="entry name" value="HAD_sf"/>
</dbReference>
<keyword evidence="12 17" id="KW-1133">Transmembrane helix</keyword>
<dbReference type="Proteomes" id="UP000045175">
    <property type="component" value="Unassembled WGS sequence"/>
</dbReference>
<sequence>MTKAQFYIEGMTCSACSSGIERSLGRKAYVKEVGVDLLSKKAFVVYDESQASLEDIFKQISKLGYTAQKKPLTDLLEPSFLTPNLKLLFTMFSALGVLCLSMFAPLLPLPALLKNPFNNGLVQLVLTLIAMHMGRNFYIHGFKALFARQPNMDSLIALGTSAAFVYSLVLLLRAYNHALIEGYYFESVCVILLFVMGGKRVEESSKDKALRAMQELMQEHNTKALKVENGQDVEVAIESLRQGDILRVLPGAYVPVDGVLVEGASEIDESMLSGESVPVLKQVGAKVFAGTLNTNTPFLMQATHNKAQSTLAKILDLIVKAQGSKAPIARLADKVAGVFVPTVIAIASLAFIVWVFKGGFKEALEVFIAVLVISCPCALGLATPMALLVAQKEAGLLGLFFKDAKSLERAKDISHVLLDKTGTITLGKPVVKEVRPADGVEVLDLLSLCASLEAQSEHVIAKGILEYAKEQGASLLEAQEVRATPGLGLSGTIAGQLYQAGSLEFFKDTSDLGDFEGIGVFFGTPAKILGLIVLEDRLKEGAKEAIADMHAYGLKTLLLSGDREPSVAKMAGALNLDYKAEAKPQDKLATLEDLQKSGGVVMMVGDGLNDAPALAKSDVGLVMGRGSGASLEVADILSLNNHPSAALQAIKLSKITIRNIKQNLFWAFCYNALAIPLACGVAAPFMLNPMLASLAMSLSSLSVVFNAQRLRGAHKKIKKENDARSA</sequence>
<dbReference type="GO" id="GO:0005524">
    <property type="term" value="F:ATP binding"/>
    <property type="evidence" value="ECO:0007669"/>
    <property type="project" value="UniProtKB-UniRule"/>
</dbReference>
<feature type="domain" description="HMA" evidence="18">
    <location>
        <begin position="2"/>
        <end position="68"/>
    </location>
</feature>
<evidence type="ECO:0000256" key="5">
    <source>
        <dbReference type="ARBA" id="ARBA00022475"/>
    </source>
</evidence>
<keyword evidence="9 17" id="KW-0547">Nucleotide-binding</keyword>
<evidence type="ECO:0000256" key="15">
    <source>
        <dbReference type="ARBA" id="ARBA00037143"/>
    </source>
</evidence>
<dbReference type="PRINTS" id="PR00119">
    <property type="entry name" value="CATATPASE"/>
</dbReference>
<dbReference type="Gene3D" id="3.30.70.100">
    <property type="match status" value="1"/>
</dbReference>
<dbReference type="InterPro" id="IPR023299">
    <property type="entry name" value="ATPase_P-typ_cyto_dom_N"/>
</dbReference>
<feature type="transmembrane region" description="Helical" evidence="17">
    <location>
        <begin position="117"/>
        <end position="134"/>
    </location>
</feature>
<feature type="transmembrane region" description="Helical" evidence="17">
    <location>
        <begin position="368"/>
        <end position="390"/>
    </location>
</feature>
<gene>
    <name evidence="19" type="ORF">HAL011_01610</name>
    <name evidence="20" type="ORF">HAL013_07220</name>
    <name evidence="21" type="ORF">HAL09_11090</name>
</gene>
<dbReference type="InterPro" id="IPR008250">
    <property type="entry name" value="ATPase_P-typ_transduc_dom_A_sf"/>
</dbReference>
<keyword evidence="19" id="KW-0378">Hydrolase</keyword>
<dbReference type="Pfam" id="PF00702">
    <property type="entry name" value="Hydrolase"/>
    <property type="match status" value="1"/>
</dbReference>
<dbReference type="STRING" id="1578720.HAL011_01610"/>
<keyword evidence="8 17" id="KW-0479">Metal-binding</keyword>
<protein>
    <recommendedName>
        <fullName evidence="16">Copper-transporting ATPase</fullName>
    </recommendedName>
</protein>
<dbReference type="Pfam" id="PF00122">
    <property type="entry name" value="E1-E2_ATPase"/>
    <property type="match status" value="1"/>
</dbReference>
<dbReference type="InterPro" id="IPR006121">
    <property type="entry name" value="HMA_dom"/>
</dbReference>
<dbReference type="InterPro" id="IPR018303">
    <property type="entry name" value="ATPase_P-typ_P_site"/>
</dbReference>
<dbReference type="Gene3D" id="2.70.150.10">
    <property type="entry name" value="Calcium-transporting ATPase, cytoplasmic transduction domain A"/>
    <property type="match status" value="1"/>
</dbReference>
<keyword evidence="11" id="KW-1278">Translocase</keyword>
<dbReference type="SUPFAM" id="SSF56784">
    <property type="entry name" value="HAD-like"/>
    <property type="match status" value="1"/>
</dbReference>
<dbReference type="EMBL" id="CDMN01000043">
    <property type="protein sequence ID" value="CRF44520.1"/>
    <property type="molecule type" value="Genomic_DNA"/>
</dbReference>
<dbReference type="NCBIfam" id="TIGR01494">
    <property type="entry name" value="ATPase_P-type"/>
    <property type="match status" value="1"/>
</dbReference>
<organism evidence="19 22">
    <name type="scientific">Helicobacter ailurogastricus</name>
    <dbReference type="NCBI Taxonomy" id="1578720"/>
    <lineage>
        <taxon>Bacteria</taxon>
        <taxon>Pseudomonadati</taxon>
        <taxon>Campylobacterota</taxon>
        <taxon>Epsilonproteobacteria</taxon>
        <taxon>Campylobacterales</taxon>
        <taxon>Helicobacteraceae</taxon>
        <taxon>Helicobacter</taxon>
    </lineage>
</organism>
<comment type="similarity">
    <text evidence="3 17">Belongs to the cation transport ATPase (P-type) (TC 3.A.3) family. Type IB subfamily.</text>
</comment>
<proteinExistence type="inferred from homology"/>
<dbReference type="GO" id="GO:0043682">
    <property type="term" value="F:P-type divalent copper transporter activity"/>
    <property type="evidence" value="ECO:0007669"/>
    <property type="project" value="TreeGrafter"/>
</dbReference>
<evidence type="ECO:0000256" key="6">
    <source>
        <dbReference type="ARBA" id="ARBA00022553"/>
    </source>
</evidence>
<dbReference type="PANTHER" id="PTHR43520">
    <property type="entry name" value="ATP7, ISOFORM B"/>
    <property type="match status" value="1"/>
</dbReference>
<evidence type="ECO:0000256" key="3">
    <source>
        <dbReference type="ARBA" id="ARBA00006024"/>
    </source>
</evidence>
<feature type="transmembrane region" description="Helical" evidence="17">
    <location>
        <begin position="689"/>
        <end position="707"/>
    </location>
</feature>
<keyword evidence="6" id="KW-0597">Phosphoprotein</keyword>
<feature type="transmembrane region" description="Helical" evidence="17">
    <location>
        <begin position="335"/>
        <end position="356"/>
    </location>
</feature>
<evidence type="ECO:0000256" key="11">
    <source>
        <dbReference type="ARBA" id="ARBA00022967"/>
    </source>
</evidence>
<dbReference type="GO" id="GO:0055070">
    <property type="term" value="P:copper ion homeostasis"/>
    <property type="evidence" value="ECO:0007669"/>
    <property type="project" value="TreeGrafter"/>
</dbReference>
<dbReference type="EMBL" id="CDMH01000035">
    <property type="protein sequence ID" value="CRF42532.1"/>
    <property type="molecule type" value="Genomic_DNA"/>
</dbReference>
<dbReference type="GO" id="GO:0016887">
    <property type="term" value="F:ATP hydrolysis activity"/>
    <property type="evidence" value="ECO:0007669"/>
    <property type="project" value="InterPro"/>
</dbReference>
<dbReference type="InterPro" id="IPR036163">
    <property type="entry name" value="HMA_dom_sf"/>
</dbReference>
<evidence type="ECO:0000256" key="2">
    <source>
        <dbReference type="ARBA" id="ARBA00004236"/>
    </source>
</evidence>
<dbReference type="PRINTS" id="PR00943">
    <property type="entry name" value="CUATPASE"/>
</dbReference>
<accession>A0A0K2X2F7</accession>
<evidence type="ECO:0000313" key="22">
    <source>
        <dbReference type="Proteomes" id="UP000038622"/>
    </source>
</evidence>
<dbReference type="CDD" id="cd00371">
    <property type="entry name" value="HMA"/>
    <property type="match status" value="1"/>
</dbReference>
<evidence type="ECO:0000256" key="10">
    <source>
        <dbReference type="ARBA" id="ARBA00022840"/>
    </source>
</evidence>
<dbReference type="EMBL" id="CDML01000005">
    <property type="protein sequence ID" value="CRF40405.1"/>
    <property type="molecule type" value="Genomic_DNA"/>
</dbReference>
<feature type="transmembrane region" description="Helical" evidence="17">
    <location>
        <begin position="155"/>
        <end position="176"/>
    </location>
</feature>
<keyword evidence="13" id="KW-0406">Ion transport</keyword>
<dbReference type="InterPro" id="IPR023298">
    <property type="entry name" value="ATPase_P-typ_TM_dom_sf"/>
</dbReference>
<comment type="subcellular location">
    <subcellularLocation>
        <location evidence="2 17">Cell membrane</location>
    </subcellularLocation>
    <subcellularLocation>
        <location evidence="1">Endomembrane system</location>
        <topology evidence="1">Multi-pass membrane protein</topology>
    </subcellularLocation>
</comment>
<dbReference type="InterPro" id="IPR027256">
    <property type="entry name" value="P-typ_ATPase_IB"/>
</dbReference>
<evidence type="ECO:0000256" key="4">
    <source>
        <dbReference type="ARBA" id="ARBA00022448"/>
    </source>
</evidence>
<dbReference type="Proteomes" id="UP000038622">
    <property type="component" value="Unassembled WGS sequence"/>
</dbReference>
<reference evidence="19" key="1">
    <citation type="submission" date="2014-12" db="EMBL/GenBank/DDBJ databases">
        <title>Whole genome sequences of four Staphylococcus schleiferi canine isolates.</title>
        <authorList>
            <person name="Misic A.M."/>
            <person name="Cain C."/>
            <person name="Morris D.O."/>
            <person name="Rankin S."/>
            <person name="Beiting D."/>
        </authorList>
    </citation>
    <scope>NUCLEOTIDE SEQUENCE</scope>
    <source>
        <strain evidence="19">ASB11</strain>
        <strain evidence="20">ASB13</strain>
        <strain evidence="21">ASB9</strain>
    </source>
</reference>
<comment type="function">
    <text evidence="15">Probably involved in copper export.</text>
</comment>
<dbReference type="PROSITE" id="PS00154">
    <property type="entry name" value="ATPASE_E1_E2"/>
    <property type="match status" value="1"/>
</dbReference>
<name>A0A0K2X2F7_9HELI</name>
<dbReference type="NCBIfam" id="TIGR01525">
    <property type="entry name" value="ATPase-IB_hvy"/>
    <property type="match status" value="1"/>
</dbReference>
<dbReference type="Proteomes" id="UP000041394">
    <property type="component" value="Unassembled WGS sequence"/>
</dbReference>
<keyword evidence="4" id="KW-0813">Transport</keyword>
<evidence type="ECO:0000313" key="24">
    <source>
        <dbReference type="Proteomes" id="UP000045175"/>
    </source>
</evidence>
<dbReference type="PROSITE" id="PS01047">
    <property type="entry name" value="HMA_1"/>
    <property type="match status" value="1"/>
</dbReference>
<dbReference type="Gene3D" id="3.40.50.1000">
    <property type="entry name" value="HAD superfamily/HAD-like"/>
    <property type="match status" value="1"/>
</dbReference>
<evidence type="ECO:0000256" key="1">
    <source>
        <dbReference type="ARBA" id="ARBA00004127"/>
    </source>
</evidence>
<dbReference type="Pfam" id="PF00403">
    <property type="entry name" value="HMA"/>
    <property type="match status" value="1"/>
</dbReference>
<evidence type="ECO:0000313" key="23">
    <source>
        <dbReference type="Proteomes" id="UP000041394"/>
    </source>
</evidence>
<dbReference type="InterPro" id="IPR059000">
    <property type="entry name" value="ATPase_P-type_domA"/>
</dbReference>
<reference evidence="22" key="3">
    <citation type="submission" date="2014-12" db="EMBL/GenBank/DDBJ databases">
        <authorList>
            <person name="Smet A."/>
        </authorList>
    </citation>
    <scope>NUCLEOTIDE SEQUENCE [LARGE SCALE GENOMIC DNA]</scope>
</reference>
<keyword evidence="10 17" id="KW-0067">ATP-binding</keyword>
<dbReference type="PROSITE" id="PS50846">
    <property type="entry name" value="HMA_2"/>
    <property type="match status" value="1"/>
</dbReference>